<feature type="coiled-coil region" evidence="13">
    <location>
        <begin position="120"/>
        <end position="147"/>
    </location>
</feature>
<evidence type="ECO:0000256" key="7">
    <source>
        <dbReference type="ARBA" id="ARBA00023002"/>
    </source>
</evidence>
<feature type="binding site" evidence="12">
    <location>
        <position position="64"/>
    </location>
    <ligand>
        <name>Ni(2+)</name>
        <dbReference type="ChEBI" id="CHEBI:49786"/>
    </ligand>
</feature>
<keyword evidence="7 14" id="KW-0560">Oxidoreductase</keyword>
<dbReference type="Pfam" id="PF00374">
    <property type="entry name" value="NiFeSe_Hases"/>
    <property type="match status" value="1"/>
</dbReference>
<keyword evidence="13" id="KW-0175">Coiled coil</keyword>
<evidence type="ECO:0000256" key="11">
    <source>
        <dbReference type="ARBA" id="ARBA00042683"/>
    </source>
</evidence>
<evidence type="ECO:0000256" key="3">
    <source>
        <dbReference type="ARBA" id="ARBA00009292"/>
    </source>
</evidence>
<evidence type="ECO:0000256" key="4">
    <source>
        <dbReference type="ARBA" id="ARBA00011771"/>
    </source>
</evidence>
<keyword evidence="5 12" id="KW-0533">Nickel</keyword>
<dbReference type="Gene3D" id="1.10.645.10">
    <property type="entry name" value="Cytochrome-c3 Hydrogenase, chain B"/>
    <property type="match status" value="1"/>
</dbReference>
<evidence type="ECO:0000256" key="1">
    <source>
        <dbReference type="ARBA" id="ARBA00001967"/>
    </source>
</evidence>
<evidence type="ECO:0000256" key="8">
    <source>
        <dbReference type="ARBA" id="ARBA00037655"/>
    </source>
</evidence>
<comment type="subunit">
    <text evidence="4">Heterodimer of a large and a small subunit.</text>
</comment>
<keyword evidence="15" id="KW-1185">Reference proteome</keyword>
<accession>A0A0A6P1S7</accession>
<keyword evidence="12" id="KW-0460">Magnesium</keyword>
<dbReference type="GO" id="GO:0016151">
    <property type="term" value="F:nickel cation binding"/>
    <property type="evidence" value="ECO:0007669"/>
    <property type="project" value="InterPro"/>
</dbReference>
<feature type="binding site" evidence="12">
    <location>
        <position position="42"/>
    </location>
    <ligand>
        <name>Mg(2+)</name>
        <dbReference type="ChEBI" id="CHEBI:18420"/>
    </ligand>
</feature>
<dbReference type="PANTHER" id="PTHR42958:SF2">
    <property type="entry name" value="UPTAKE HYDROGENASE LARGE SUBUNIT"/>
    <property type="match status" value="1"/>
</dbReference>
<dbReference type="AlphaFoldDB" id="A0A0A6P1S7"/>
<sequence length="219" mass="24563">MSDRIVVDPITRIEGHLRIEAQMDGDKIASAYSSGTMVRGIETILKGRDPREAWAFAQRICGVCTLVHGLASIRSVENALNYKIPKNADLIRNLMSGEIIIGEEDDTDREIAAAQNAMRKRMAQTRLAALEAQLEKLLEKEILLEVAADEDDDELITVKKRIENIVTRIDDTSHFISKAGQKRLKQSTTQLHLSEPLKIADFQLERKALPSNEDEQSKT</sequence>
<dbReference type="SUPFAM" id="SSF56762">
    <property type="entry name" value="HydB/Nqo4-like"/>
    <property type="match status" value="1"/>
</dbReference>
<evidence type="ECO:0000313" key="15">
    <source>
        <dbReference type="Proteomes" id="UP000076962"/>
    </source>
</evidence>
<evidence type="ECO:0000313" key="14">
    <source>
        <dbReference type="EMBL" id="OAD19601.1"/>
    </source>
</evidence>
<dbReference type="PROSITE" id="PS00507">
    <property type="entry name" value="NI_HGENASE_L_1"/>
    <property type="match status" value="1"/>
</dbReference>
<dbReference type="InterPro" id="IPR001501">
    <property type="entry name" value="Ni-dep_hyd_lsu"/>
</dbReference>
<dbReference type="InterPro" id="IPR029014">
    <property type="entry name" value="NiFe-Hase_large"/>
</dbReference>
<dbReference type="PANTHER" id="PTHR42958">
    <property type="entry name" value="HYDROGENASE-2 LARGE CHAIN"/>
    <property type="match status" value="1"/>
</dbReference>
<evidence type="ECO:0000256" key="10">
    <source>
        <dbReference type="ARBA" id="ARBA00041237"/>
    </source>
</evidence>
<evidence type="ECO:0000256" key="12">
    <source>
        <dbReference type="PIRSR" id="PIRSR601501-1"/>
    </source>
</evidence>
<comment type="caution">
    <text evidence="14">The sequence shown here is derived from an EMBL/GenBank/DDBJ whole genome shotgun (WGS) entry which is preliminary data.</text>
</comment>
<protein>
    <recommendedName>
        <fullName evidence="9">Uptake hydrogenase large subunit</fullName>
    </recommendedName>
    <alternativeName>
        <fullName evidence="11">Hydrogenlyase</fullName>
    </alternativeName>
    <alternativeName>
        <fullName evidence="10">Membrane-bound hydrogenase large subunit</fullName>
    </alternativeName>
</protein>
<dbReference type="GO" id="GO:0030313">
    <property type="term" value="C:cell envelope"/>
    <property type="evidence" value="ECO:0007669"/>
    <property type="project" value="UniProtKB-SubCell"/>
</dbReference>
<comment type="similarity">
    <text evidence="3">Belongs to the [NiFe]/[NiFeSe] hydrogenase large subunit family.</text>
</comment>
<feature type="binding site" evidence="12">
    <location>
        <position position="64"/>
    </location>
    <ligand>
        <name>Fe cation</name>
        <dbReference type="ChEBI" id="CHEBI:24875"/>
    </ligand>
</feature>
<dbReference type="EMBL" id="LUTY01002734">
    <property type="protein sequence ID" value="OAD19601.1"/>
    <property type="molecule type" value="Genomic_DNA"/>
</dbReference>
<comment type="subcellular location">
    <subcellularLocation>
        <location evidence="2">Cell envelope</location>
    </subcellularLocation>
</comment>
<gene>
    <name evidence="14" type="ORF">THIOM_004755</name>
</gene>
<evidence type="ECO:0000256" key="5">
    <source>
        <dbReference type="ARBA" id="ARBA00022596"/>
    </source>
</evidence>
<name>A0A0A6P1S7_9GAMM</name>
<dbReference type="Proteomes" id="UP000076962">
    <property type="component" value="Unassembled WGS sequence"/>
</dbReference>
<evidence type="ECO:0000256" key="2">
    <source>
        <dbReference type="ARBA" id="ARBA00004196"/>
    </source>
</evidence>
<comment type="cofactor">
    <cofactor evidence="12">
        <name>Fe cation</name>
        <dbReference type="ChEBI" id="CHEBI:24875"/>
    </cofactor>
</comment>
<feature type="binding site" evidence="12">
    <location>
        <position position="61"/>
    </location>
    <ligand>
        <name>Ni(2+)</name>
        <dbReference type="ChEBI" id="CHEBI:49786"/>
    </ligand>
</feature>
<proteinExistence type="inferred from homology"/>
<evidence type="ECO:0000256" key="6">
    <source>
        <dbReference type="ARBA" id="ARBA00022723"/>
    </source>
</evidence>
<organism evidence="14 15">
    <name type="scientific">Candidatus Thiomargarita nelsonii</name>
    <dbReference type="NCBI Taxonomy" id="1003181"/>
    <lineage>
        <taxon>Bacteria</taxon>
        <taxon>Pseudomonadati</taxon>
        <taxon>Pseudomonadota</taxon>
        <taxon>Gammaproteobacteria</taxon>
        <taxon>Thiotrichales</taxon>
        <taxon>Thiotrichaceae</taxon>
        <taxon>Thiomargarita</taxon>
    </lineage>
</organism>
<evidence type="ECO:0000256" key="13">
    <source>
        <dbReference type="SAM" id="Coils"/>
    </source>
</evidence>
<dbReference type="PATRIC" id="fig|1003181.4.peg.6244"/>
<dbReference type="InterPro" id="IPR018194">
    <property type="entry name" value="Ni-dep_hyd_lsu_Ni_BS"/>
</dbReference>
<reference evidence="14 15" key="1">
    <citation type="submission" date="2016-05" db="EMBL/GenBank/DDBJ databases">
        <title>Single-cell genome of chain-forming Candidatus Thiomargarita nelsonii and comparison to other large sulfur-oxidizing bacteria.</title>
        <authorList>
            <person name="Winkel M."/>
            <person name="Salman V."/>
            <person name="Woyke T."/>
            <person name="Schulz-Vogt H."/>
            <person name="Richter M."/>
            <person name="Flood B."/>
            <person name="Bailey J."/>
            <person name="Amann R."/>
            <person name="Mussmann M."/>
        </authorList>
    </citation>
    <scope>NUCLEOTIDE SEQUENCE [LARGE SCALE GENOMIC DNA]</scope>
    <source>
        <strain evidence="14 15">THI036</strain>
    </source>
</reference>
<comment type="function">
    <text evidence="8">This enzyme recycles the H(2) produced by nitrogenase to increase the production of ATP and to protect nitrogenase against inhibition or damage by O(2) under carbon- or phosphate-limited conditions.</text>
</comment>
<dbReference type="GO" id="GO:0008901">
    <property type="term" value="F:ferredoxin hydrogenase activity"/>
    <property type="evidence" value="ECO:0007669"/>
    <property type="project" value="InterPro"/>
</dbReference>
<keyword evidence="6 12" id="KW-0479">Metal-binding</keyword>
<keyword evidence="12" id="KW-0408">Iron</keyword>
<comment type="cofactor">
    <cofactor evidence="1 12">
        <name>Ni(2+)</name>
        <dbReference type="ChEBI" id="CHEBI:49786"/>
    </cofactor>
</comment>
<dbReference type="InterPro" id="IPR050867">
    <property type="entry name" value="NiFe/NiFeSe_hydrgnase_LSU"/>
</dbReference>
<evidence type="ECO:0000256" key="9">
    <source>
        <dbReference type="ARBA" id="ARBA00040803"/>
    </source>
</evidence>